<keyword evidence="3" id="KW-0472">Membrane</keyword>
<dbReference type="STRING" id="1461693.ATO10_12754"/>
<sequence length="408" mass="43968">MDNAKNQDPPREAAAHGDAVRGSNQSGMRAHNERLVLTLVRQMGPLPKAEIARMTGLSAQTVSVIMRALEADGLLEKGAPIRGKVGQPSVPMGLVAQGAYFLGLKIGRRSLEMILVDFLGRVQGRAQTSHRFPEPDAVVRFAEKAMTQLLGKLPVQHRKRLAGLGIAMPYRLWEWADALKVDPAQMAAWQDRDVAVEIAQRLEVPVYLQNDASAACGAELVFGDQDKPRNFLYFFVGFFVGGGLVLDNALYTGRTGNAAALGSAPVPSGDGQMRQLVDLASLATLEKALLNEGGNSDQIWGDSQEWTVPAHLLEHWLDGAAQGLAHVIAGSVCLIEFDCVVIDGWMPDHLREALVARTVAQLKRSALPGIDVPDIRVGTIGSDARALGAASLPLSNRFLVDRNALWKG</sequence>
<dbReference type="InterPro" id="IPR043129">
    <property type="entry name" value="ATPase_NBD"/>
</dbReference>
<evidence type="ECO:0000313" key="4">
    <source>
        <dbReference type="EMBL" id="KCV81273.1"/>
    </source>
</evidence>
<dbReference type="InterPro" id="IPR036390">
    <property type="entry name" value="WH_DNA-bd_sf"/>
</dbReference>
<comment type="caution">
    <text evidence="4">The sequence shown here is derived from an EMBL/GenBank/DDBJ whole genome shotgun (WGS) entry which is preliminary data.</text>
</comment>
<dbReference type="SUPFAM" id="SSF46785">
    <property type="entry name" value="Winged helix' DNA-binding domain"/>
    <property type="match status" value="1"/>
</dbReference>
<dbReference type="EMBL" id="AQQY01000009">
    <property type="protein sequence ID" value="KCV81273.1"/>
    <property type="molecule type" value="Genomic_DNA"/>
</dbReference>
<dbReference type="AlphaFoldDB" id="A0A058ZI98"/>
<protein>
    <submittedName>
        <fullName evidence="4">ROK family protein</fullName>
    </submittedName>
</protein>
<dbReference type="eggNOG" id="COG1940">
    <property type="taxonomic scope" value="Bacteria"/>
</dbReference>
<evidence type="ECO:0000313" key="5">
    <source>
        <dbReference type="Proteomes" id="UP000024836"/>
    </source>
</evidence>
<keyword evidence="3" id="KW-1133">Transmembrane helix</keyword>
<dbReference type="PANTHER" id="PTHR18964">
    <property type="entry name" value="ROK (REPRESSOR, ORF, KINASE) FAMILY"/>
    <property type="match status" value="1"/>
</dbReference>
<accession>A0A058ZI98</accession>
<comment type="similarity">
    <text evidence="1">Belongs to the ROK (NagC/XylR) family.</text>
</comment>
<name>A0A058ZI98_9RHOB</name>
<keyword evidence="3" id="KW-0812">Transmembrane</keyword>
<dbReference type="SUPFAM" id="SSF53067">
    <property type="entry name" value="Actin-like ATPase domain"/>
    <property type="match status" value="1"/>
</dbReference>
<dbReference type="Pfam" id="PF13412">
    <property type="entry name" value="HTH_24"/>
    <property type="match status" value="1"/>
</dbReference>
<evidence type="ECO:0000256" key="1">
    <source>
        <dbReference type="ARBA" id="ARBA00006479"/>
    </source>
</evidence>
<dbReference type="PANTHER" id="PTHR18964:SF149">
    <property type="entry name" value="BIFUNCTIONAL UDP-N-ACETYLGLUCOSAMINE 2-EPIMERASE_N-ACETYLMANNOSAMINE KINASE"/>
    <property type="match status" value="1"/>
</dbReference>
<organism evidence="4 5">
    <name type="scientific">Actibacterium atlanticum</name>
    <dbReference type="NCBI Taxonomy" id="1461693"/>
    <lineage>
        <taxon>Bacteria</taxon>
        <taxon>Pseudomonadati</taxon>
        <taxon>Pseudomonadota</taxon>
        <taxon>Alphaproteobacteria</taxon>
        <taxon>Rhodobacterales</taxon>
        <taxon>Roseobacteraceae</taxon>
        <taxon>Actibacterium</taxon>
    </lineage>
</organism>
<dbReference type="PATRIC" id="fig|1461693.3.peg.2585"/>
<dbReference type="eggNOG" id="COG2345">
    <property type="taxonomic scope" value="Bacteria"/>
</dbReference>
<feature type="transmembrane region" description="Helical" evidence="3">
    <location>
        <begin position="231"/>
        <end position="251"/>
    </location>
</feature>
<dbReference type="Pfam" id="PF00480">
    <property type="entry name" value="ROK"/>
    <property type="match status" value="1"/>
</dbReference>
<gene>
    <name evidence="4" type="ORF">ATO10_12754</name>
</gene>
<feature type="compositionally biased region" description="Basic and acidic residues" evidence="2">
    <location>
        <begin position="8"/>
        <end position="19"/>
    </location>
</feature>
<dbReference type="InterPro" id="IPR036388">
    <property type="entry name" value="WH-like_DNA-bd_sf"/>
</dbReference>
<dbReference type="InterPro" id="IPR000600">
    <property type="entry name" value="ROK"/>
</dbReference>
<evidence type="ECO:0000256" key="3">
    <source>
        <dbReference type="SAM" id="Phobius"/>
    </source>
</evidence>
<dbReference type="Gene3D" id="3.30.420.40">
    <property type="match status" value="2"/>
</dbReference>
<evidence type="ECO:0000256" key="2">
    <source>
        <dbReference type="SAM" id="MobiDB-lite"/>
    </source>
</evidence>
<keyword evidence="5" id="KW-1185">Reference proteome</keyword>
<feature type="region of interest" description="Disordered" evidence="2">
    <location>
        <begin position="1"/>
        <end position="27"/>
    </location>
</feature>
<proteinExistence type="inferred from homology"/>
<reference evidence="4 5" key="1">
    <citation type="submission" date="2013-04" db="EMBL/GenBank/DDBJ databases">
        <title>Shimia sp. 22II-S11-Z10 Genome Sequencing.</title>
        <authorList>
            <person name="Lai Q."/>
            <person name="Li G."/>
            <person name="Shao Z."/>
        </authorList>
    </citation>
    <scope>NUCLEOTIDE SEQUENCE [LARGE SCALE GENOMIC DNA]</scope>
    <source>
        <strain evidence="5">22II-S11-Z10</strain>
    </source>
</reference>
<dbReference type="Gene3D" id="1.10.10.10">
    <property type="entry name" value="Winged helix-like DNA-binding domain superfamily/Winged helix DNA-binding domain"/>
    <property type="match status" value="1"/>
</dbReference>
<dbReference type="Proteomes" id="UP000024836">
    <property type="component" value="Unassembled WGS sequence"/>
</dbReference>